<dbReference type="HOGENOM" id="CLU_030515_2_0_6"/>
<dbReference type="EMBL" id="CP006569">
    <property type="protein sequence ID" value="AHF77441.1"/>
    <property type="molecule type" value="Genomic_DNA"/>
</dbReference>
<evidence type="ECO:0000313" key="7">
    <source>
        <dbReference type="EMBL" id="AHF77441.1"/>
    </source>
</evidence>
<keyword evidence="1 3" id="KW-0479">Metal-binding</keyword>
<evidence type="ECO:0000259" key="6">
    <source>
        <dbReference type="SMART" id="SM00835"/>
    </source>
</evidence>
<dbReference type="SUPFAM" id="SSF51182">
    <property type="entry name" value="RmlC-like cupins"/>
    <property type="match status" value="1"/>
</dbReference>
<dbReference type="InterPro" id="IPR051610">
    <property type="entry name" value="GPI/OXD"/>
</dbReference>
<feature type="domain" description="Cupin type-1" evidence="6">
    <location>
        <begin position="75"/>
        <end position="220"/>
    </location>
</feature>
<dbReference type="PROSITE" id="PS51318">
    <property type="entry name" value="TAT"/>
    <property type="match status" value="1"/>
</dbReference>
<dbReference type="Pfam" id="PF00190">
    <property type="entry name" value="Cupin_1"/>
    <property type="match status" value="2"/>
</dbReference>
<feature type="active site" description="Proton donor" evidence="2">
    <location>
        <position position="361"/>
    </location>
</feature>
<accession>W0HUD6</accession>
<feature type="binding site" evidence="3">
    <location>
        <position position="124"/>
    </location>
    <ligand>
        <name>Mn(2+)</name>
        <dbReference type="ChEBI" id="CHEBI:29035"/>
        <label>1</label>
    </ligand>
</feature>
<evidence type="ECO:0000256" key="5">
    <source>
        <dbReference type="SAM" id="SignalP"/>
    </source>
</evidence>
<dbReference type="PANTHER" id="PTHR35848">
    <property type="entry name" value="OXALATE-BINDING PROTEIN"/>
    <property type="match status" value="1"/>
</dbReference>
<feature type="binding site" evidence="3">
    <location>
        <position position="122"/>
    </location>
    <ligand>
        <name>Mn(2+)</name>
        <dbReference type="ChEBI" id="CHEBI:29035"/>
        <label>1</label>
    </ligand>
</feature>
<feature type="binding site" evidence="3">
    <location>
        <position position="301"/>
    </location>
    <ligand>
        <name>Mn(2+)</name>
        <dbReference type="ChEBI" id="CHEBI:29035"/>
        <label>2</label>
    </ligand>
</feature>
<reference evidence="7 8" key="1">
    <citation type="journal article" date="2014" name="Genome Biol. Evol.">
        <title>Genome degeneration and adaptation in a nascent stage of symbiosis.</title>
        <authorList>
            <person name="Oakeson K.F."/>
            <person name="Gil R."/>
            <person name="Clayton A.L."/>
            <person name="Dunn D.M."/>
            <person name="von Niederhausern A.C."/>
            <person name="Hamil C."/>
            <person name="Aoyagi A."/>
            <person name="Duval B."/>
            <person name="Baca A."/>
            <person name="Silva F.J."/>
            <person name="Vallier A."/>
            <person name="Jackson D.G."/>
            <person name="Latorre A."/>
            <person name="Weiss R.B."/>
            <person name="Heddi A."/>
            <person name="Moya A."/>
            <person name="Dale C."/>
        </authorList>
    </citation>
    <scope>NUCLEOTIDE SEQUENCE [LARGE SCALE GENOMIC DNA]</scope>
    <source>
        <strain evidence="7 8">HS1</strain>
    </source>
</reference>
<evidence type="ECO:0000256" key="3">
    <source>
        <dbReference type="PIRSR" id="PIRSR617774-2"/>
    </source>
</evidence>
<dbReference type="GO" id="GO:0033609">
    <property type="term" value="P:oxalate metabolic process"/>
    <property type="evidence" value="ECO:0007669"/>
    <property type="project" value="InterPro"/>
</dbReference>
<dbReference type="InterPro" id="IPR014710">
    <property type="entry name" value="RmlC-like_jellyroll"/>
</dbReference>
<dbReference type="InterPro" id="IPR006311">
    <property type="entry name" value="TAT_signal"/>
</dbReference>
<dbReference type="GO" id="GO:0046872">
    <property type="term" value="F:metal ion binding"/>
    <property type="evidence" value="ECO:0007669"/>
    <property type="project" value="UniProtKB-KW"/>
</dbReference>
<feature type="binding site" evidence="3">
    <location>
        <position position="303"/>
    </location>
    <ligand>
        <name>Mn(2+)</name>
        <dbReference type="ChEBI" id="CHEBI:29035"/>
        <label>2</label>
    </ligand>
</feature>
<dbReference type="Gene3D" id="2.60.120.10">
    <property type="entry name" value="Jelly Rolls"/>
    <property type="match status" value="2"/>
</dbReference>
<feature type="region of interest" description="Disordered" evidence="4">
    <location>
        <begin position="27"/>
        <end position="70"/>
    </location>
</feature>
<feature type="binding site" evidence="3">
    <location>
        <position position="308"/>
    </location>
    <ligand>
        <name>Mn(2+)</name>
        <dbReference type="ChEBI" id="CHEBI:29035"/>
        <label>2</label>
    </ligand>
</feature>
<keyword evidence="8" id="KW-1185">Reference proteome</keyword>
<evidence type="ECO:0000256" key="2">
    <source>
        <dbReference type="PIRSR" id="PIRSR617774-1"/>
    </source>
</evidence>
<dbReference type="InterPro" id="IPR017774">
    <property type="entry name" value="Bicupin_oxalate_deCO2ase/Oxase"/>
</dbReference>
<name>W0HUD6_9GAMM</name>
<feature type="chain" id="PRO_5004790089" evidence="5">
    <location>
        <begin position="31"/>
        <end position="431"/>
    </location>
</feature>
<keyword evidence="5" id="KW-0732">Signal</keyword>
<dbReference type="NCBIfam" id="TIGR03404">
    <property type="entry name" value="bicupin_oxalic"/>
    <property type="match status" value="1"/>
</dbReference>
<feature type="binding site" evidence="3">
    <location>
        <position position="347"/>
    </location>
    <ligand>
        <name>Mn(2+)</name>
        <dbReference type="ChEBI" id="CHEBI:29035"/>
        <label>2</label>
    </ligand>
</feature>
<evidence type="ECO:0000256" key="1">
    <source>
        <dbReference type="ARBA" id="ARBA00022723"/>
    </source>
</evidence>
<proteinExistence type="predicted"/>
<feature type="binding site" evidence="3">
    <location>
        <position position="167"/>
    </location>
    <ligand>
        <name>Mn(2+)</name>
        <dbReference type="ChEBI" id="CHEBI:29035"/>
        <label>1</label>
    </ligand>
</feature>
<feature type="signal peptide" evidence="5">
    <location>
        <begin position="1"/>
        <end position="30"/>
    </location>
</feature>
<feature type="domain" description="Cupin type-1" evidence="6">
    <location>
        <begin position="256"/>
        <end position="397"/>
    </location>
</feature>
<dbReference type="Proteomes" id="UP000019028">
    <property type="component" value="Chromosome"/>
</dbReference>
<evidence type="ECO:0000313" key="8">
    <source>
        <dbReference type="Proteomes" id="UP000019028"/>
    </source>
</evidence>
<protein>
    <submittedName>
        <fullName evidence="7">Oxalate decarboxylase</fullName>
    </submittedName>
</protein>
<dbReference type="InterPro" id="IPR011051">
    <property type="entry name" value="RmlC_Cupin_sf"/>
</dbReference>
<feature type="binding site" evidence="3">
    <location>
        <position position="128"/>
    </location>
    <ligand>
        <name>Mn(2+)</name>
        <dbReference type="ChEBI" id="CHEBI:29035"/>
        <label>1</label>
    </ligand>
</feature>
<sequence>MMSHLTRRRFVSLTLSGTVALAAGKAHAHAAPLPEPRRGDGVGGTDPGPRDPLRDAQNPDLLNPPASDHGTLPNLRFSFADAHVRQSSGGWTRQITERELGVAKTIAGVDMRLNAGGIRELHWHKEGEWGYMLYGHARVCAVDADGRWFVDDVETGDLWYFPSGIPHAIQGTGEDGCEFLLAFDDGGFDEESTFLLSDWFKHIPPEVLAKNFGMSAEAFTRLPSPEDEYIFAGTPPGPLAKDRISGTPSVPNPFTYRLLKQEPISLPGGSVRIVDASQFKVSTTIAAALVELEPGALRELHWHPNNDEWQYYLEGEGRMGVFAASGQARTFNYRAGDVGYVPFAAGHYIENTGNRPLRFLELFKSDHYADISLKQWLALTPPALVKQHLQMDDAFIRALNKTKTPIIPGQAPAVTAPADGAAASTSPPAAG</sequence>
<organism evidence="7 8">
    <name type="scientific">Sodalis praecaptivus</name>
    <dbReference type="NCBI Taxonomy" id="1239307"/>
    <lineage>
        <taxon>Bacteria</taxon>
        <taxon>Pseudomonadati</taxon>
        <taxon>Pseudomonadota</taxon>
        <taxon>Gammaproteobacteria</taxon>
        <taxon>Enterobacterales</taxon>
        <taxon>Bruguierivoracaceae</taxon>
        <taxon>Sodalis</taxon>
    </lineage>
</organism>
<evidence type="ECO:0000256" key="4">
    <source>
        <dbReference type="SAM" id="MobiDB-lite"/>
    </source>
</evidence>
<dbReference type="CDD" id="cd20304">
    <property type="entry name" value="cupin_OxDC_N"/>
    <property type="match status" value="1"/>
</dbReference>
<dbReference type="PANTHER" id="PTHR35848:SF9">
    <property type="entry name" value="SLL1358 PROTEIN"/>
    <property type="match status" value="1"/>
</dbReference>
<keyword evidence="3" id="KW-0464">Manganese</keyword>
<dbReference type="SMART" id="SM00835">
    <property type="entry name" value="Cupin_1"/>
    <property type="match status" value="2"/>
</dbReference>
<feature type="compositionally biased region" description="Low complexity" evidence="4">
    <location>
        <begin position="411"/>
        <end position="431"/>
    </location>
</feature>
<dbReference type="InterPro" id="IPR006045">
    <property type="entry name" value="Cupin_1"/>
</dbReference>
<dbReference type="KEGG" id="sod:Sant_2397"/>
<dbReference type="CDD" id="cd20305">
    <property type="entry name" value="cupin_OxDC_C"/>
    <property type="match status" value="1"/>
</dbReference>
<gene>
    <name evidence="7" type="primary">oxdD</name>
    <name evidence="7" type="ORF">Sant_2397</name>
</gene>
<dbReference type="AlphaFoldDB" id="W0HUD6"/>
<comment type="cofactor">
    <cofactor evidence="3">
        <name>Mn(2+)</name>
        <dbReference type="ChEBI" id="CHEBI:29035"/>
    </cofactor>
    <text evidence="3">Binds 2 manganese ions per subunit.</text>
</comment>
<dbReference type="PATRIC" id="fig|1239307.3.peg.2668"/>
<feature type="region of interest" description="Disordered" evidence="4">
    <location>
        <begin position="410"/>
        <end position="431"/>
    </location>
</feature>